<evidence type="ECO:0000256" key="1">
    <source>
        <dbReference type="SAM" id="MobiDB-lite"/>
    </source>
</evidence>
<feature type="compositionally biased region" description="Basic residues" evidence="1">
    <location>
        <begin position="222"/>
        <end position="237"/>
    </location>
</feature>
<dbReference type="Proteomes" id="UP000006158">
    <property type="component" value="Chromosome"/>
</dbReference>
<feature type="region of interest" description="Disordered" evidence="1">
    <location>
        <begin position="220"/>
        <end position="247"/>
    </location>
</feature>
<dbReference type="AlphaFoldDB" id="I7GAV4"/>
<sequence length="295" mass="32533">MGGGPASDGRVRRFSCGCLRHQVAVGHKKCPDLAPRIEDGLVHRVSADTETRGQDIEGIAIDHRPDEQLSLPLGEHHPDGTPHRGDGISCFDMVAGLGGETHRQCLPLLGVDIERKGTVVHTPALELVQHLEHDELVHPGGEPALAAVGAQFGENRQQRVGRSLMRHVVEFHTHRRCAATVDLVTGDLQEHGVEFLDRNAIRLTTPGAQADQPLRRTAVPRGHVRHRRLPRPSRPRGRQPCDPSSPNVMLICNILRNEQLYSRRAGRPPPFARRRSGSSGPRRAVRPHKAATHMF</sequence>
<evidence type="ECO:0000313" key="2">
    <source>
        <dbReference type="EMBL" id="AFP39654.1"/>
    </source>
</evidence>
<reference evidence="2 3" key="1">
    <citation type="journal article" date="2007" name="Genome Biol.">
        <title>Interrupted coding sequences in Mycobacterium smegmatis: authentic mutations or sequencing errors?</title>
        <authorList>
            <person name="Deshayes C."/>
            <person name="Perrodou E."/>
            <person name="Gallien S."/>
            <person name="Euphrasie D."/>
            <person name="Schaeffer C."/>
            <person name="Van-Dorsselaer A."/>
            <person name="Poch O."/>
            <person name="Lecompte O."/>
            <person name="Reyrat J.M."/>
        </authorList>
    </citation>
    <scope>NUCLEOTIDE SEQUENCE [LARGE SCALE GENOMIC DNA]</scope>
    <source>
        <strain evidence="3">ATCC 700084 / mc(2)155</strain>
    </source>
</reference>
<dbReference type="EMBL" id="CP001663">
    <property type="protein sequence ID" value="AFP39654.1"/>
    <property type="molecule type" value="Genomic_DNA"/>
</dbReference>
<proteinExistence type="predicted"/>
<dbReference type="KEGG" id="msg:MSMEI_3191"/>
<feature type="compositionally biased region" description="Basic residues" evidence="1">
    <location>
        <begin position="283"/>
        <end position="295"/>
    </location>
</feature>
<gene>
    <name evidence="2" type="ordered locus">MSMEI_3191</name>
</gene>
<name>I7GAV4_MYCS2</name>
<protein>
    <submittedName>
        <fullName evidence="2">Uncharacterized protein</fullName>
    </submittedName>
</protein>
<accession>I7GAV4</accession>
<organism evidence="2 3">
    <name type="scientific">Mycolicibacterium smegmatis (strain ATCC 700084 / mc(2)155)</name>
    <name type="common">Mycobacterium smegmatis</name>
    <dbReference type="NCBI Taxonomy" id="246196"/>
    <lineage>
        <taxon>Bacteria</taxon>
        <taxon>Bacillati</taxon>
        <taxon>Actinomycetota</taxon>
        <taxon>Actinomycetes</taxon>
        <taxon>Mycobacteriales</taxon>
        <taxon>Mycobacteriaceae</taxon>
        <taxon>Mycolicibacterium</taxon>
    </lineage>
</organism>
<feature type="region of interest" description="Disordered" evidence="1">
    <location>
        <begin position="263"/>
        <end position="295"/>
    </location>
</feature>
<reference evidence="2 3" key="2">
    <citation type="journal article" date="2009" name="Genome Res.">
        <title>Ortho-proteogenomics: multiple proteomes investigation through orthology and a new MS-based protocol.</title>
        <authorList>
            <person name="Gallien S."/>
            <person name="Perrodou E."/>
            <person name="Carapito C."/>
            <person name="Deshayes C."/>
            <person name="Reyrat J.M."/>
            <person name="Van Dorsselaer A."/>
            <person name="Poch O."/>
            <person name="Schaeffer C."/>
            <person name="Lecompte O."/>
        </authorList>
    </citation>
    <scope>NUCLEOTIDE SEQUENCE [LARGE SCALE GENOMIC DNA]</scope>
    <source>
        <strain evidence="3">ATCC 700084 / mc(2)155</strain>
    </source>
</reference>
<evidence type="ECO:0000313" key="3">
    <source>
        <dbReference type="Proteomes" id="UP000006158"/>
    </source>
</evidence>